<organism evidence="1 2">
    <name type="scientific">Panagrolaimus sp. ES5</name>
    <dbReference type="NCBI Taxonomy" id="591445"/>
    <lineage>
        <taxon>Eukaryota</taxon>
        <taxon>Metazoa</taxon>
        <taxon>Ecdysozoa</taxon>
        <taxon>Nematoda</taxon>
        <taxon>Chromadorea</taxon>
        <taxon>Rhabditida</taxon>
        <taxon>Tylenchina</taxon>
        <taxon>Panagrolaimomorpha</taxon>
        <taxon>Panagrolaimoidea</taxon>
        <taxon>Panagrolaimidae</taxon>
        <taxon>Panagrolaimus</taxon>
    </lineage>
</organism>
<dbReference type="Proteomes" id="UP000887579">
    <property type="component" value="Unplaced"/>
</dbReference>
<accession>A0AC34FBW7</accession>
<dbReference type="WBParaSite" id="ES5_v2.g14415.t1">
    <property type="protein sequence ID" value="ES5_v2.g14415.t1"/>
    <property type="gene ID" value="ES5_v2.g14415"/>
</dbReference>
<reference evidence="2" key="1">
    <citation type="submission" date="2022-11" db="UniProtKB">
        <authorList>
            <consortium name="WormBaseParasite"/>
        </authorList>
    </citation>
    <scope>IDENTIFICATION</scope>
</reference>
<evidence type="ECO:0000313" key="2">
    <source>
        <dbReference type="WBParaSite" id="ES5_v2.g14415.t1"/>
    </source>
</evidence>
<proteinExistence type="predicted"/>
<protein>
    <submittedName>
        <fullName evidence="2">Uncharacterized protein</fullName>
    </submittedName>
</protein>
<name>A0AC34FBW7_9BILA</name>
<sequence length="311" mass="34802">MQSQFMQPMPPHGALISNNQQKRKEVYRYSAPHELYSCSWSMRPEAHLKFRIAVGSFIEEYNNKISIVQLREEQGDFLHIGTFDHPYPSTKILWIPDPKGAYPDLMATTGDYLRLWRVGGHHGASLEVMLNNTGQVVGNTARATEGTVKTQLIAHDKEVYDIAFSKLGTGREIFASVGADGSVRMFDLRHMEYSTILFEEPNHNYLATFAKGSNEAYILDIRVPSVPIAILKNHSASVSGLAWAPHSSAHICTAGDDSQALIWDLRNMPKPVDDPILAYAAGGEINHIAWSTIFTDWISICYGNQLELLRV</sequence>
<evidence type="ECO:0000313" key="1">
    <source>
        <dbReference type="Proteomes" id="UP000887579"/>
    </source>
</evidence>